<evidence type="ECO:0000313" key="2">
    <source>
        <dbReference type="EMBL" id="QDY75604.1"/>
    </source>
</evidence>
<dbReference type="RefSeq" id="WP_146478915.1">
    <property type="nucleotide sequence ID" value="NZ_CP042266.1"/>
</dbReference>
<protein>
    <submittedName>
        <fullName evidence="2">Uncharacterized protein</fullName>
    </submittedName>
</protein>
<keyword evidence="1" id="KW-0732">Signal</keyword>
<dbReference type="OrthoDB" id="9952048at2"/>
<organism evidence="2 3">
    <name type="scientific">Streptomyces qinzhouensis</name>
    <dbReference type="NCBI Taxonomy" id="2599401"/>
    <lineage>
        <taxon>Bacteria</taxon>
        <taxon>Bacillati</taxon>
        <taxon>Actinomycetota</taxon>
        <taxon>Actinomycetes</taxon>
        <taxon>Kitasatosporales</taxon>
        <taxon>Streptomycetaceae</taxon>
        <taxon>Streptomyces</taxon>
    </lineage>
</organism>
<feature type="signal peptide" evidence="1">
    <location>
        <begin position="1"/>
        <end position="29"/>
    </location>
</feature>
<dbReference type="KEGG" id="sqz:FQU76_02740"/>
<evidence type="ECO:0000256" key="1">
    <source>
        <dbReference type="SAM" id="SignalP"/>
    </source>
</evidence>
<evidence type="ECO:0000313" key="3">
    <source>
        <dbReference type="Proteomes" id="UP000320580"/>
    </source>
</evidence>
<gene>
    <name evidence="2" type="ORF">FQU76_02740</name>
</gene>
<keyword evidence="3" id="KW-1185">Reference proteome</keyword>
<name>A0A5B8J5D7_9ACTN</name>
<dbReference type="Proteomes" id="UP000320580">
    <property type="component" value="Chromosome"/>
</dbReference>
<feature type="chain" id="PRO_5039553642" evidence="1">
    <location>
        <begin position="30"/>
        <end position="75"/>
    </location>
</feature>
<sequence length="75" mass="7354">MKKNRLAAGGAAVVFAAGMAVGAAAPATAAPAAERIASAEQFHFHLAKAVELESAQTGEIGCCPAGQYAPEVTGA</sequence>
<reference evidence="2 3" key="1">
    <citation type="submission" date="2019-07" db="EMBL/GenBank/DDBJ databases">
        <authorList>
            <person name="Zhu P."/>
        </authorList>
    </citation>
    <scope>NUCLEOTIDE SEQUENCE [LARGE SCALE GENOMIC DNA]</scope>
    <source>
        <strain evidence="2 3">SSL-25</strain>
    </source>
</reference>
<accession>A0A5B8J5D7</accession>
<dbReference type="AlphaFoldDB" id="A0A5B8J5D7"/>
<dbReference type="EMBL" id="CP042266">
    <property type="protein sequence ID" value="QDY75604.1"/>
    <property type="molecule type" value="Genomic_DNA"/>
</dbReference>
<proteinExistence type="predicted"/>